<name>A0ABP7XG58_9ACTN</name>
<proteinExistence type="predicted"/>
<accession>A0ABP7XG58</accession>
<gene>
    <name evidence="1" type="ORF">GCM10022215_11430</name>
</gene>
<sequence>MTADTTTSEKPVYLTEGVPPKGLERVRLAVPDAAVPLLVKARAKRKLRKPEVLAQAREEMTWLLDAVRTPEEIEAVSRRYVEQDTWRSELRWHYKMIDFQPVEGADNLARARKLGRGVIISFLHHGQYEGAMASVAHAEAPIHIAISPEMIGPEAPAFLRQHVRAGLVGGNTGVNVGAGANILVEQLAAGRVLAIATDVPGKAPVRFLGKDRRGSSGAARLAIGVNAPIVVMTAHHENGTIGLKLGEAIEPRDFADHDALLGHLMAAQEDAVLAWPEGYHHPTMRWGTLEG</sequence>
<comment type="caution">
    <text evidence="1">The sequence shown here is derived from an EMBL/GenBank/DDBJ whole genome shotgun (WGS) entry which is preliminary data.</text>
</comment>
<dbReference type="Proteomes" id="UP001501495">
    <property type="component" value="Unassembled WGS sequence"/>
</dbReference>
<keyword evidence="2" id="KW-1185">Reference proteome</keyword>
<evidence type="ECO:0000313" key="1">
    <source>
        <dbReference type="EMBL" id="GAA4113861.1"/>
    </source>
</evidence>
<protein>
    <submittedName>
        <fullName evidence="1">Uncharacterized protein</fullName>
    </submittedName>
</protein>
<organism evidence="1 2">
    <name type="scientific">Nocardioides fonticola</name>
    <dbReference type="NCBI Taxonomy" id="450363"/>
    <lineage>
        <taxon>Bacteria</taxon>
        <taxon>Bacillati</taxon>
        <taxon>Actinomycetota</taxon>
        <taxon>Actinomycetes</taxon>
        <taxon>Propionibacteriales</taxon>
        <taxon>Nocardioidaceae</taxon>
        <taxon>Nocardioides</taxon>
    </lineage>
</organism>
<dbReference type="EMBL" id="BAAAZH010000010">
    <property type="protein sequence ID" value="GAA4113861.1"/>
    <property type="molecule type" value="Genomic_DNA"/>
</dbReference>
<reference evidence="2" key="1">
    <citation type="journal article" date="2019" name="Int. J. Syst. Evol. Microbiol.">
        <title>The Global Catalogue of Microorganisms (GCM) 10K type strain sequencing project: providing services to taxonomists for standard genome sequencing and annotation.</title>
        <authorList>
            <consortium name="The Broad Institute Genomics Platform"/>
            <consortium name="The Broad Institute Genome Sequencing Center for Infectious Disease"/>
            <person name="Wu L."/>
            <person name="Ma J."/>
        </authorList>
    </citation>
    <scope>NUCLEOTIDE SEQUENCE [LARGE SCALE GENOMIC DNA]</scope>
    <source>
        <strain evidence="2">JCM 16703</strain>
    </source>
</reference>
<dbReference type="RefSeq" id="WP_344732300.1">
    <property type="nucleotide sequence ID" value="NZ_BAAAZH010000010.1"/>
</dbReference>
<evidence type="ECO:0000313" key="2">
    <source>
        <dbReference type="Proteomes" id="UP001501495"/>
    </source>
</evidence>